<dbReference type="AlphaFoldDB" id="A0AAW8PZJ3"/>
<comment type="caution">
    <text evidence="2">The sequence shown here is derived from an EMBL/GenBank/DDBJ whole genome shotgun (WGS) entry which is preliminary data.</text>
</comment>
<gene>
    <name evidence="2" type="ORF">QX249_13215</name>
</gene>
<dbReference type="Proteomes" id="UP001253193">
    <property type="component" value="Unassembled WGS sequence"/>
</dbReference>
<evidence type="ECO:0000256" key="1">
    <source>
        <dbReference type="SAM" id="SignalP"/>
    </source>
</evidence>
<dbReference type="RefSeq" id="WP_311020539.1">
    <property type="nucleotide sequence ID" value="NZ_JAUHGG010000003.1"/>
</dbReference>
<name>A0AAW8PZJ3_VIBPH</name>
<accession>A0AAW8PZJ3</accession>
<evidence type="ECO:0000313" key="3">
    <source>
        <dbReference type="Proteomes" id="UP001253193"/>
    </source>
</evidence>
<reference evidence="2" key="1">
    <citation type="submission" date="2023-06" db="EMBL/GenBank/DDBJ databases">
        <title>Genomic Diversity of Vibrio spp. and Metagenomic Analysis of Pathogens in Florida Gulf Coastal Waters Following Hurricane Ian.</title>
        <authorList>
            <person name="Brumfield K.D."/>
        </authorList>
    </citation>
    <scope>NUCLEOTIDE SEQUENCE</scope>
    <source>
        <strain evidence="2">WBS2B-138</strain>
    </source>
</reference>
<organism evidence="2 3">
    <name type="scientific">Vibrio parahaemolyticus</name>
    <dbReference type="NCBI Taxonomy" id="670"/>
    <lineage>
        <taxon>Bacteria</taxon>
        <taxon>Pseudomonadati</taxon>
        <taxon>Pseudomonadota</taxon>
        <taxon>Gammaproteobacteria</taxon>
        <taxon>Vibrionales</taxon>
        <taxon>Vibrionaceae</taxon>
        <taxon>Vibrio</taxon>
    </lineage>
</organism>
<feature type="chain" id="PRO_5043745814" evidence="1">
    <location>
        <begin position="20"/>
        <end position="140"/>
    </location>
</feature>
<evidence type="ECO:0000313" key="2">
    <source>
        <dbReference type="EMBL" id="MDS1821627.1"/>
    </source>
</evidence>
<keyword evidence="1" id="KW-0732">Signal</keyword>
<protein>
    <submittedName>
        <fullName evidence="2">Uncharacterized protein</fullName>
    </submittedName>
</protein>
<proteinExistence type="predicted"/>
<dbReference type="EMBL" id="JAUHGG010000003">
    <property type="protein sequence ID" value="MDS1821627.1"/>
    <property type="molecule type" value="Genomic_DNA"/>
</dbReference>
<sequence>MLRKIILVAFASSIMLTQAAHSSDEYSNGVIEYIGTTIYPEPMKVKAEYLVHSISRIFSEDWRNKKDTFLSISDDISISLSCYIHESEKAGFDKDLNLVDEIQTLMTSSPRRKSLYEGFMKADMQREHSMKDESICSALI</sequence>
<feature type="signal peptide" evidence="1">
    <location>
        <begin position="1"/>
        <end position="19"/>
    </location>
</feature>